<evidence type="ECO:0000256" key="7">
    <source>
        <dbReference type="ARBA" id="ARBA00024343"/>
    </source>
</evidence>
<dbReference type="GO" id="GO:0005634">
    <property type="term" value="C:nucleus"/>
    <property type="evidence" value="ECO:0007669"/>
    <property type="project" value="UniProtKB-SubCell"/>
</dbReference>
<dbReference type="InterPro" id="IPR016177">
    <property type="entry name" value="DNA-bd_dom_sf"/>
</dbReference>
<evidence type="ECO:0000256" key="6">
    <source>
        <dbReference type="ARBA" id="ARBA00023242"/>
    </source>
</evidence>
<dbReference type="InterPro" id="IPR051032">
    <property type="entry name" value="AP2/ERF_TF_ERF_subfamily"/>
</dbReference>
<feature type="region of interest" description="Disordered" evidence="8">
    <location>
        <begin position="124"/>
        <end position="156"/>
    </location>
</feature>
<organism evidence="10 11">
    <name type="scientific">Corchorus olitorius</name>
    <dbReference type="NCBI Taxonomy" id="93759"/>
    <lineage>
        <taxon>Eukaryota</taxon>
        <taxon>Viridiplantae</taxon>
        <taxon>Streptophyta</taxon>
        <taxon>Embryophyta</taxon>
        <taxon>Tracheophyta</taxon>
        <taxon>Spermatophyta</taxon>
        <taxon>Magnoliopsida</taxon>
        <taxon>eudicotyledons</taxon>
        <taxon>Gunneridae</taxon>
        <taxon>Pentapetalae</taxon>
        <taxon>rosids</taxon>
        <taxon>malvids</taxon>
        <taxon>Malvales</taxon>
        <taxon>Malvaceae</taxon>
        <taxon>Grewioideae</taxon>
        <taxon>Apeibeae</taxon>
        <taxon>Corchorus</taxon>
    </lineage>
</organism>
<feature type="compositionally biased region" description="Polar residues" evidence="8">
    <location>
        <begin position="133"/>
        <end position="146"/>
    </location>
</feature>
<keyword evidence="2" id="KW-0805">Transcription regulation</keyword>
<comment type="similarity">
    <text evidence="7">Belongs to the AP2/ERF transcription factor family. ERF subfamily.</text>
</comment>
<dbReference type="InterPro" id="IPR001471">
    <property type="entry name" value="AP2/ERF_dom"/>
</dbReference>
<dbReference type="PANTHER" id="PTHR31985:SF298">
    <property type="entry name" value="ETHYLENE-RESPONSIVE TRANSCRIPTION FACTOR ERF039-LIKE"/>
    <property type="match status" value="1"/>
</dbReference>
<dbReference type="PROSITE" id="PS51032">
    <property type="entry name" value="AP2_ERF"/>
    <property type="match status" value="1"/>
</dbReference>
<evidence type="ECO:0000256" key="4">
    <source>
        <dbReference type="ARBA" id="ARBA00023159"/>
    </source>
</evidence>
<gene>
    <name evidence="10" type="ORF">COLO4_14090</name>
</gene>
<evidence type="ECO:0000313" key="11">
    <source>
        <dbReference type="Proteomes" id="UP000187203"/>
    </source>
</evidence>
<evidence type="ECO:0000256" key="2">
    <source>
        <dbReference type="ARBA" id="ARBA00023015"/>
    </source>
</evidence>
<evidence type="ECO:0000256" key="3">
    <source>
        <dbReference type="ARBA" id="ARBA00023125"/>
    </source>
</evidence>
<protein>
    <recommendedName>
        <fullName evidence="9">AP2/ERF domain-containing protein</fullName>
    </recommendedName>
</protein>
<evidence type="ECO:0000313" key="10">
    <source>
        <dbReference type="EMBL" id="OMO98161.1"/>
    </source>
</evidence>
<proteinExistence type="inferred from homology"/>
<comment type="caution">
    <text evidence="10">The sequence shown here is derived from an EMBL/GenBank/DDBJ whole genome shotgun (WGS) entry which is preliminary data.</text>
</comment>
<dbReference type="AlphaFoldDB" id="A0A1R3JTU1"/>
<evidence type="ECO:0000256" key="5">
    <source>
        <dbReference type="ARBA" id="ARBA00023163"/>
    </source>
</evidence>
<dbReference type="Pfam" id="PF00847">
    <property type="entry name" value="AP2"/>
    <property type="match status" value="1"/>
</dbReference>
<dbReference type="EMBL" id="AWUE01015376">
    <property type="protein sequence ID" value="OMO98161.1"/>
    <property type="molecule type" value="Genomic_DNA"/>
</dbReference>
<dbReference type="GO" id="GO:0003677">
    <property type="term" value="F:DNA binding"/>
    <property type="evidence" value="ECO:0007669"/>
    <property type="project" value="UniProtKB-KW"/>
</dbReference>
<sequence length="203" mass="23010">MDLKYIKQSLGKKISKKSAKVSTDDDFKKGKALRHPTYRGVRMRSWGKWVSEIREPRKKSRIWLGTFPTAEMAARAHDVASMAIKGSSAYLNFPESAHELPRPATSSRRDIQEAANKAAYAMMEKEASRHDQSPCSTTTMSCETQGSPSSQSVDSDQSMWFDLPDLSLEADSSQRFGYNSSSWWQQAEIDIDIPFDETLTRWD</sequence>
<dbReference type="FunFam" id="3.30.730.10:FF:000001">
    <property type="entry name" value="Ethylene-responsive transcription factor 2"/>
    <property type="match status" value="1"/>
</dbReference>
<dbReference type="OrthoDB" id="1932364at2759"/>
<keyword evidence="6" id="KW-0539">Nucleus</keyword>
<dbReference type="SMART" id="SM00380">
    <property type="entry name" value="AP2"/>
    <property type="match status" value="1"/>
</dbReference>
<feature type="domain" description="AP2/ERF" evidence="9">
    <location>
        <begin position="37"/>
        <end position="94"/>
    </location>
</feature>
<accession>A0A1R3JTU1</accession>
<dbReference type="PANTHER" id="PTHR31985">
    <property type="entry name" value="ETHYLENE-RESPONSIVE TRANSCRIPTION FACTOR ERF042-RELATED"/>
    <property type="match status" value="1"/>
</dbReference>
<dbReference type="InterPro" id="IPR036955">
    <property type="entry name" value="AP2/ERF_dom_sf"/>
</dbReference>
<reference evidence="11" key="1">
    <citation type="submission" date="2013-09" db="EMBL/GenBank/DDBJ databases">
        <title>Corchorus olitorius genome sequencing.</title>
        <authorList>
            <person name="Alam M."/>
            <person name="Haque M.S."/>
            <person name="Islam M.S."/>
            <person name="Emdad E.M."/>
            <person name="Islam M.M."/>
            <person name="Ahmed B."/>
            <person name="Halim A."/>
            <person name="Hossen Q.M.M."/>
            <person name="Hossain M.Z."/>
            <person name="Ahmed R."/>
            <person name="Khan M.M."/>
            <person name="Islam R."/>
            <person name="Rashid M.M."/>
            <person name="Khan S.A."/>
            <person name="Rahman M.S."/>
            <person name="Alam M."/>
            <person name="Yahiya A.S."/>
            <person name="Khan M.S."/>
            <person name="Azam M.S."/>
            <person name="Haque T."/>
            <person name="Lashkar M.Z.H."/>
            <person name="Akhand A.I."/>
            <person name="Morshed G."/>
            <person name="Roy S."/>
            <person name="Uddin K.S."/>
            <person name="Rabeya T."/>
            <person name="Hossain A.S."/>
            <person name="Chowdhury A."/>
            <person name="Snigdha A.R."/>
            <person name="Mortoza M.S."/>
            <person name="Matin S.A."/>
            <person name="Hoque S.M.E."/>
            <person name="Islam M.K."/>
            <person name="Roy D.K."/>
            <person name="Haider R."/>
            <person name="Moosa M.M."/>
            <person name="Elias S.M."/>
            <person name="Hasan A.M."/>
            <person name="Jahan S."/>
            <person name="Shafiuddin M."/>
            <person name="Mahmood N."/>
            <person name="Shommy N.S."/>
        </authorList>
    </citation>
    <scope>NUCLEOTIDE SEQUENCE [LARGE SCALE GENOMIC DNA]</scope>
    <source>
        <strain evidence="11">cv. O-4</strain>
    </source>
</reference>
<dbReference type="SUPFAM" id="SSF54171">
    <property type="entry name" value="DNA-binding domain"/>
    <property type="match status" value="1"/>
</dbReference>
<comment type="subcellular location">
    <subcellularLocation>
        <location evidence="1">Nucleus</location>
    </subcellularLocation>
</comment>
<keyword evidence="11" id="KW-1185">Reference proteome</keyword>
<evidence type="ECO:0000256" key="8">
    <source>
        <dbReference type="SAM" id="MobiDB-lite"/>
    </source>
</evidence>
<evidence type="ECO:0000256" key="1">
    <source>
        <dbReference type="ARBA" id="ARBA00004123"/>
    </source>
</evidence>
<dbReference type="CDD" id="cd00018">
    <property type="entry name" value="AP2"/>
    <property type="match status" value="1"/>
</dbReference>
<evidence type="ECO:0000259" key="9">
    <source>
        <dbReference type="PROSITE" id="PS51032"/>
    </source>
</evidence>
<dbReference type="STRING" id="93759.A0A1R3JTU1"/>
<dbReference type="PRINTS" id="PR00367">
    <property type="entry name" value="ETHRSPELEMNT"/>
</dbReference>
<feature type="compositionally biased region" description="Low complexity" evidence="8">
    <location>
        <begin position="147"/>
        <end position="156"/>
    </location>
</feature>
<dbReference type="GO" id="GO:0003700">
    <property type="term" value="F:DNA-binding transcription factor activity"/>
    <property type="evidence" value="ECO:0007669"/>
    <property type="project" value="InterPro"/>
</dbReference>
<dbReference type="Proteomes" id="UP000187203">
    <property type="component" value="Unassembled WGS sequence"/>
</dbReference>
<keyword evidence="3" id="KW-0238">DNA-binding</keyword>
<keyword evidence="5" id="KW-0804">Transcription</keyword>
<dbReference type="Gene3D" id="3.30.730.10">
    <property type="entry name" value="AP2/ERF domain"/>
    <property type="match status" value="1"/>
</dbReference>
<name>A0A1R3JTU1_9ROSI</name>
<keyword evidence="4" id="KW-0010">Activator</keyword>